<feature type="domain" description="PD-(D/E)XK endonuclease-like" evidence="1">
    <location>
        <begin position="93"/>
        <end position="199"/>
    </location>
</feature>
<name>A0A2T7BBL6_9BACT</name>
<evidence type="ECO:0000313" key="2">
    <source>
        <dbReference type="EMBL" id="PUZ21785.1"/>
    </source>
</evidence>
<sequence>MKAVFHNQEAQQINFLDKRYYTKDNVTYYPSVTTVLDALPKGFALEQWKKDLGHNADLVLERAAKEGSNVHDAIDSYLHGAEIRWMDETIGVCYNMSEWISILRFVDFFETVQPEIIATELTMISDLHRIGGTTDLVCMINGEVWLLDYKTSNSVYESQEIQTAAYSTMWNESHPDLQIQRTGIVHLKAKTRGADKTGKKMQGKGWQVVEPDRSISENWELFLHLRAVWDRCNPDYRPDNITMPDRVKRK</sequence>
<organism evidence="2 3">
    <name type="scientific">Chitinophaga parva</name>
    <dbReference type="NCBI Taxonomy" id="2169414"/>
    <lineage>
        <taxon>Bacteria</taxon>
        <taxon>Pseudomonadati</taxon>
        <taxon>Bacteroidota</taxon>
        <taxon>Chitinophagia</taxon>
        <taxon>Chitinophagales</taxon>
        <taxon>Chitinophagaceae</taxon>
        <taxon>Chitinophaga</taxon>
    </lineage>
</organism>
<dbReference type="RefSeq" id="WP_108689434.1">
    <property type="nucleotide sequence ID" value="NZ_QCYK01000004.1"/>
</dbReference>
<dbReference type="Pfam" id="PF12705">
    <property type="entry name" value="PDDEXK_1"/>
    <property type="match status" value="1"/>
</dbReference>
<reference evidence="2 3" key="1">
    <citation type="submission" date="2018-04" db="EMBL/GenBank/DDBJ databases">
        <title>Chitinophaga fuyangensis sp. nov., isolated from soil in a chemical factory.</title>
        <authorList>
            <person name="Chen K."/>
        </authorList>
    </citation>
    <scope>NUCLEOTIDE SEQUENCE [LARGE SCALE GENOMIC DNA]</scope>
    <source>
        <strain evidence="2 3">LY-1</strain>
    </source>
</reference>
<protein>
    <recommendedName>
        <fullName evidence="1">PD-(D/E)XK endonuclease-like domain-containing protein</fullName>
    </recommendedName>
</protein>
<gene>
    <name evidence="2" type="ORF">DCC81_24670</name>
</gene>
<evidence type="ECO:0000313" key="3">
    <source>
        <dbReference type="Proteomes" id="UP000244450"/>
    </source>
</evidence>
<dbReference type="AlphaFoldDB" id="A0A2T7BBL6"/>
<dbReference type="InterPro" id="IPR011604">
    <property type="entry name" value="PDDEXK-like_dom_sf"/>
</dbReference>
<proteinExistence type="predicted"/>
<accession>A0A2T7BBL6</accession>
<dbReference type="OrthoDB" id="1493397at2"/>
<dbReference type="Proteomes" id="UP000244450">
    <property type="component" value="Unassembled WGS sequence"/>
</dbReference>
<dbReference type="InterPro" id="IPR038726">
    <property type="entry name" value="PDDEXK_AddAB-type"/>
</dbReference>
<dbReference type="Gene3D" id="3.90.320.10">
    <property type="match status" value="1"/>
</dbReference>
<dbReference type="EMBL" id="QCYK01000004">
    <property type="protein sequence ID" value="PUZ21785.1"/>
    <property type="molecule type" value="Genomic_DNA"/>
</dbReference>
<evidence type="ECO:0000259" key="1">
    <source>
        <dbReference type="Pfam" id="PF12705"/>
    </source>
</evidence>
<keyword evidence="3" id="KW-1185">Reference proteome</keyword>
<comment type="caution">
    <text evidence="2">The sequence shown here is derived from an EMBL/GenBank/DDBJ whole genome shotgun (WGS) entry which is preliminary data.</text>
</comment>